<feature type="compositionally biased region" description="Low complexity" evidence="1">
    <location>
        <begin position="1"/>
        <end position="10"/>
    </location>
</feature>
<evidence type="ECO:0000313" key="2">
    <source>
        <dbReference type="EMBL" id="RPA70690.1"/>
    </source>
</evidence>
<feature type="compositionally biased region" description="Pro residues" evidence="1">
    <location>
        <begin position="201"/>
        <end position="211"/>
    </location>
</feature>
<feature type="region of interest" description="Disordered" evidence="1">
    <location>
        <begin position="145"/>
        <end position="286"/>
    </location>
</feature>
<feature type="compositionally biased region" description="Low complexity" evidence="1">
    <location>
        <begin position="18"/>
        <end position="31"/>
    </location>
</feature>
<sequence>MAKKTAAAAKPNTRADQSTSAAKPSAAAGPSRGRPRNAGVTAPTDSTSSGRRRQSGTNNTGDYPATPSAAPVDDRTPLGAGLIFDSIGRPIHGFDEALERISPTDHALLRQFVAALDAKERIGGAALPPAPDTSNVHAEKKRITTVSTNAEANWETQPATPTRKSETHTDRHDKEEPSLQNTGTPIDPPTAPKRRRQNGPPANPVETPIPTPLRERDPTPAPTATVPKKRKRKGEPEERPAQQSRSAPPENAEPATRKEVVQRPPSPRAKTVDPAAGDQPRRTLLDENEFSSSVVYKLTRPYELDDQAKERFQAGGVHDPADLPGFRKPRLRITSFVPVCYYRHNQHHGEAAIYWSSNDNDLSCMELLPDFSVTPQAPTKVSVRMFESFTNGWGPVCVGIDKETVTNIFCYVDDKDDIIRGLLSGTHVVLGHICWDRGSQSFGTTTIQFGRLRWKATNCPGHGISPNTASRQSQVDTATFGEQQVGGLRHPLSRQR</sequence>
<evidence type="ECO:0000313" key="3">
    <source>
        <dbReference type="Proteomes" id="UP000275078"/>
    </source>
</evidence>
<keyword evidence="3" id="KW-1185">Reference proteome</keyword>
<dbReference type="EMBL" id="ML120124">
    <property type="protein sequence ID" value="RPA70690.1"/>
    <property type="molecule type" value="Genomic_DNA"/>
</dbReference>
<evidence type="ECO:0000256" key="1">
    <source>
        <dbReference type="SAM" id="MobiDB-lite"/>
    </source>
</evidence>
<dbReference type="AlphaFoldDB" id="A0A3N4HET5"/>
<organism evidence="2 3">
    <name type="scientific">Ascobolus immersus RN42</name>
    <dbReference type="NCBI Taxonomy" id="1160509"/>
    <lineage>
        <taxon>Eukaryota</taxon>
        <taxon>Fungi</taxon>
        <taxon>Dikarya</taxon>
        <taxon>Ascomycota</taxon>
        <taxon>Pezizomycotina</taxon>
        <taxon>Pezizomycetes</taxon>
        <taxon>Pezizales</taxon>
        <taxon>Ascobolaceae</taxon>
        <taxon>Ascobolus</taxon>
    </lineage>
</organism>
<protein>
    <submittedName>
        <fullName evidence="2">Uncharacterized protein</fullName>
    </submittedName>
</protein>
<name>A0A3N4HET5_ASCIM</name>
<gene>
    <name evidence="2" type="ORF">BJ508DRAFT_336905</name>
</gene>
<accession>A0A3N4HET5</accession>
<dbReference type="Proteomes" id="UP000275078">
    <property type="component" value="Unassembled WGS sequence"/>
</dbReference>
<feature type="compositionally biased region" description="Basic and acidic residues" evidence="1">
    <location>
        <begin position="163"/>
        <end position="177"/>
    </location>
</feature>
<proteinExistence type="predicted"/>
<feature type="compositionally biased region" description="Polar residues" evidence="1">
    <location>
        <begin position="145"/>
        <end position="162"/>
    </location>
</feature>
<feature type="region of interest" description="Disordered" evidence="1">
    <location>
        <begin position="1"/>
        <end position="77"/>
    </location>
</feature>
<reference evidence="2 3" key="1">
    <citation type="journal article" date="2018" name="Nat. Ecol. Evol.">
        <title>Pezizomycetes genomes reveal the molecular basis of ectomycorrhizal truffle lifestyle.</title>
        <authorList>
            <person name="Murat C."/>
            <person name="Payen T."/>
            <person name="Noel B."/>
            <person name="Kuo A."/>
            <person name="Morin E."/>
            <person name="Chen J."/>
            <person name="Kohler A."/>
            <person name="Krizsan K."/>
            <person name="Balestrini R."/>
            <person name="Da Silva C."/>
            <person name="Montanini B."/>
            <person name="Hainaut M."/>
            <person name="Levati E."/>
            <person name="Barry K.W."/>
            <person name="Belfiori B."/>
            <person name="Cichocki N."/>
            <person name="Clum A."/>
            <person name="Dockter R.B."/>
            <person name="Fauchery L."/>
            <person name="Guy J."/>
            <person name="Iotti M."/>
            <person name="Le Tacon F."/>
            <person name="Lindquist E.A."/>
            <person name="Lipzen A."/>
            <person name="Malagnac F."/>
            <person name="Mello A."/>
            <person name="Molinier V."/>
            <person name="Miyauchi S."/>
            <person name="Poulain J."/>
            <person name="Riccioni C."/>
            <person name="Rubini A."/>
            <person name="Sitrit Y."/>
            <person name="Splivallo R."/>
            <person name="Traeger S."/>
            <person name="Wang M."/>
            <person name="Zifcakova L."/>
            <person name="Wipf D."/>
            <person name="Zambonelli A."/>
            <person name="Paolocci F."/>
            <person name="Nowrousian M."/>
            <person name="Ottonello S."/>
            <person name="Baldrian P."/>
            <person name="Spatafora J.W."/>
            <person name="Henrissat B."/>
            <person name="Nagy L.G."/>
            <person name="Aury J.M."/>
            <person name="Wincker P."/>
            <person name="Grigoriev I.V."/>
            <person name="Bonfante P."/>
            <person name="Martin F.M."/>
        </authorList>
    </citation>
    <scope>NUCLEOTIDE SEQUENCE [LARGE SCALE GENOMIC DNA]</scope>
    <source>
        <strain evidence="2 3">RN42</strain>
    </source>
</reference>